<dbReference type="Proteomes" id="UP000076154">
    <property type="component" value="Unassembled WGS sequence"/>
</dbReference>
<keyword evidence="3" id="KW-1185">Reference proteome</keyword>
<dbReference type="AlphaFoldDB" id="A0A369JL18"/>
<name>A0A369JL18_HYPMA</name>
<evidence type="ECO:0000313" key="2">
    <source>
        <dbReference type="EMBL" id="RDB21900.1"/>
    </source>
</evidence>
<dbReference type="EMBL" id="LUEZ02000053">
    <property type="protein sequence ID" value="RDB21900.1"/>
    <property type="molecule type" value="Genomic_DNA"/>
</dbReference>
<evidence type="ECO:0000256" key="1">
    <source>
        <dbReference type="SAM" id="MobiDB-lite"/>
    </source>
</evidence>
<reference evidence="2" key="1">
    <citation type="submission" date="2018-04" db="EMBL/GenBank/DDBJ databases">
        <title>Whole genome sequencing of Hypsizygus marmoreus.</title>
        <authorList>
            <person name="Choi I.-G."/>
            <person name="Min B."/>
            <person name="Kim J.-G."/>
            <person name="Kim S."/>
            <person name="Oh Y.-L."/>
            <person name="Kong W.-S."/>
            <person name="Park H."/>
            <person name="Jeong J."/>
            <person name="Song E.-S."/>
        </authorList>
    </citation>
    <scope>NUCLEOTIDE SEQUENCE [LARGE SCALE GENOMIC DNA]</scope>
    <source>
        <strain evidence="2">51987-8</strain>
    </source>
</reference>
<comment type="caution">
    <text evidence="2">The sequence shown here is derived from an EMBL/GenBank/DDBJ whole genome shotgun (WGS) entry which is preliminary data.</text>
</comment>
<gene>
    <name evidence="2" type="ORF">Hypma_011136</name>
</gene>
<dbReference type="InParanoid" id="A0A369JL18"/>
<proteinExistence type="predicted"/>
<protein>
    <submittedName>
        <fullName evidence="2">Uncharacterized protein</fullName>
    </submittedName>
</protein>
<evidence type="ECO:0000313" key="3">
    <source>
        <dbReference type="Proteomes" id="UP000076154"/>
    </source>
</evidence>
<sequence length="85" mass="9021">MPSSTCSLTERVPPVPPYTSTPLDSTWNASNAVETSPSFASLPELSSTLIARSFMVIIISSQAQPGAPPFFSPTSYDRVEFGLPG</sequence>
<feature type="region of interest" description="Disordered" evidence="1">
    <location>
        <begin position="1"/>
        <end position="26"/>
    </location>
</feature>
<organism evidence="2 3">
    <name type="scientific">Hypsizygus marmoreus</name>
    <name type="common">White beech mushroom</name>
    <name type="synonym">Agaricus marmoreus</name>
    <dbReference type="NCBI Taxonomy" id="39966"/>
    <lineage>
        <taxon>Eukaryota</taxon>
        <taxon>Fungi</taxon>
        <taxon>Dikarya</taxon>
        <taxon>Basidiomycota</taxon>
        <taxon>Agaricomycotina</taxon>
        <taxon>Agaricomycetes</taxon>
        <taxon>Agaricomycetidae</taxon>
        <taxon>Agaricales</taxon>
        <taxon>Tricholomatineae</taxon>
        <taxon>Lyophyllaceae</taxon>
        <taxon>Hypsizygus</taxon>
    </lineage>
</organism>
<accession>A0A369JL18</accession>